<keyword evidence="1 4" id="KW-1015">Disulfide bond</keyword>
<gene>
    <name evidence="6" type="ORF">EIN_220200</name>
</gene>
<dbReference type="OrthoDB" id="18674at2759"/>
<dbReference type="PANTHER" id="PTHR10438">
    <property type="entry name" value="THIOREDOXIN"/>
    <property type="match status" value="1"/>
</dbReference>
<dbReference type="OMA" id="METPFIA"/>
<dbReference type="InterPro" id="IPR036249">
    <property type="entry name" value="Thioredoxin-like_sf"/>
</dbReference>
<dbReference type="GO" id="GO:0015035">
    <property type="term" value="F:protein-disulfide reductase activity"/>
    <property type="evidence" value="ECO:0007669"/>
    <property type="project" value="InterPro"/>
</dbReference>
<name>L7FMM0_ENTIV</name>
<evidence type="ECO:0000256" key="4">
    <source>
        <dbReference type="PIRSR" id="PIRSR000077-4"/>
    </source>
</evidence>
<dbReference type="InterPro" id="IPR013766">
    <property type="entry name" value="Thioredoxin_domain"/>
</dbReference>
<accession>L7FMM0</accession>
<evidence type="ECO:0000256" key="3">
    <source>
        <dbReference type="PIRNR" id="PIRNR000077"/>
    </source>
</evidence>
<dbReference type="PANTHER" id="PTHR10438:SF468">
    <property type="entry name" value="THIOREDOXIN-1-RELATED"/>
    <property type="match status" value="1"/>
</dbReference>
<dbReference type="InterPro" id="IPR050620">
    <property type="entry name" value="Thioredoxin_H-type-like"/>
</dbReference>
<organism evidence="6 7">
    <name type="scientific">Entamoeba invadens IP1</name>
    <dbReference type="NCBI Taxonomy" id="370355"/>
    <lineage>
        <taxon>Eukaryota</taxon>
        <taxon>Amoebozoa</taxon>
        <taxon>Evosea</taxon>
        <taxon>Archamoebae</taxon>
        <taxon>Mastigamoebida</taxon>
        <taxon>Entamoebidae</taxon>
        <taxon>Entamoeba</taxon>
    </lineage>
</organism>
<dbReference type="SUPFAM" id="SSF52833">
    <property type="entry name" value="Thioredoxin-like"/>
    <property type="match status" value="1"/>
</dbReference>
<sequence>METPFIANVEEFEKKKEENNLVVYFCAKWCGPCCAFQPIFDEIVSTSHSGKTFVKVDADDGEEILLKYDVSCVPTFILFKDNVEVKRLNGTNRKEVEELFELF</sequence>
<dbReference type="Pfam" id="PF00085">
    <property type="entry name" value="Thioredoxin"/>
    <property type="match status" value="1"/>
</dbReference>
<evidence type="ECO:0000259" key="5">
    <source>
        <dbReference type="PROSITE" id="PS51352"/>
    </source>
</evidence>
<keyword evidence="4" id="KW-0676">Redox-active center</keyword>
<evidence type="ECO:0000313" key="6">
    <source>
        <dbReference type="EMBL" id="ELP89548.1"/>
    </source>
</evidence>
<dbReference type="CDD" id="cd02947">
    <property type="entry name" value="TRX_family"/>
    <property type="match status" value="1"/>
</dbReference>
<dbReference type="EMBL" id="KB206609">
    <property type="protein sequence ID" value="ELP89548.1"/>
    <property type="molecule type" value="Genomic_DNA"/>
</dbReference>
<dbReference type="GeneID" id="14888527"/>
<evidence type="ECO:0000313" key="7">
    <source>
        <dbReference type="Proteomes" id="UP000014680"/>
    </source>
</evidence>
<dbReference type="PRINTS" id="PR00421">
    <property type="entry name" value="THIOREDOXIN"/>
</dbReference>
<keyword evidence="7" id="KW-1185">Reference proteome</keyword>
<evidence type="ECO:0000256" key="1">
    <source>
        <dbReference type="ARBA" id="ARBA00023157"/>
    </source>
</evidence>
<dbReference type="KEGG" id="eiv:EIN_220200"/>
<dbReference type="PIRSF" id="PIRSF000077">
    <property type="entry name" value="Thioredoxin"/>
    <property type="match status" value="1"/>
</dbReference>
<evidence type="ECO:0000256" key="2">
    <source>
        <dbReference type="ARBA" id="ARBA00038353"/>
    </source>
</evidence>
<dbReference type="PROSITE" id="PS51352">
    <property type="entry name" value="THIOREDOXIN_2"/>
    <property type="match status" value="1"/>
</dbReference>
<comment type="similarity">
    <text evidence="2">Belongs to the thioredoxin family. Plant H-type subfamily.</text>
</comment>
<protein>
    <recommendedName>
        <fullName evidence="3">Thioredoxin</fullName>
    </recommendedName>
</protein>
<dbReference type="AlphaFoldDB" id="L7FMM0"/>
<feature type="disulfide bond" description="Redox-active" evidence="4">
    <location>
        <begin position="30"/>
        <end position="33"/>
    </location>
</feature>
<feature type="domain" description="Thioredoxin" evidence="5">
    <location>
        <begin position="1"/>
        <end position="103"/>
    </location>
</feature>
<dbReference type="Proteomes" id="UP000014680">
    <property type="component" value="Unassembled WGS sequence"/>
</dbReference>
<dbReference type="VEuPathDB" id="AmoebaDB:EIN_220200"/>
<dbReference type="InterPro" id="IPR005746">
    <property type="entry name" value="Thioredoxin"/>
</dbReference>
<dbReference type="RefSeq" id="XP_004256319.1">
    <property type="nucleotide sequence ID" value="XM_004256271.1"/>
</dbReference>
<proteinExistence type="inferred from homology"/>
<reference evidence="6 7" key="1">
    <citation type="submission" date="2012-10" db="EMBL/GenBank/DDBJ databases">
        <authorList>
            <person name="Zafar N."/>
            <person name="Inman J."/>
            <person name="Hall N."/>
            <person name="Lorenzi H."/>
            <person name="Caler E."/>
        </authorList>
    </citation>
    <scope>NUCLEOTIDE SEQUENCE [LARGE SCALE GENOMIC DNA]</scope>
    <source>
        <strain evidence="6 7">IP1</strain>
    </source>
</reference>
<dbReference type="Gene3D" id="3.40.30.10">
    <property type="entry name" value="Glutaredoxin"/>
    <property type="match status" value="1"/>
</dbReference>